<gene>
    <name evidence="1" type="ORF">HMPREF9140_00735</name>
</gene>
<comment type="caution">
    <text evidence="1">The sequence shown here is derived from an EMBL/GenBank/DDBJ whole genome shotgun (WGS) entry which is preliminary data.</text>
</comment>
<proteinExistence type="predicted"/>
<dbReference type="EMBL" id="AGWK01000021">
    <property type="protein sequence ID" value="EHO72328.1"/>
    <property type="molecule type" value="Genomic_DNA"/>
</dbReference>
<sequence>MQNNPIENDSVYRSLNEICLRKYELDSEISKAENKISVLWDGLFHKPKANITQTQRMSNIVNNGIGMLDGLILGWKLYRRFTGGNCSISSNWLNFFLRK</sequence>
<name>H1Q1E7_9BACT</name>
<protein>
    <submittedName>
        <fullName evidence="1">Uncharacterized protein</fullName>
    </submittedName>
</protein>
<dbReference type="HOGENOM" id="CLU_182263_0_0_10"/>
<dbReference type="PATRIC" id="fig|883158.3.peg.749"/>
<dbReference type="Proteomes" id="UP000016023">
    <property type="component" value="Unassembled WGS sequence"/>
</dbReference>
<evidence type="ECO:0000313" key="2">
    <source>
        <dbReference type="Proteomes" id="UP000016023"/>
    </source>
</evidence>
<keyword evidence="2" id="KW-1185">Reference proteome</keyword>
<evidence type="ECO:0000313" key="1">
    <source>
        <dbReference type="EMBL" id="EHO72328.1"/>
    </source>
</evidence>
<organism evidence="1 2">
    <name type="scientific">Prevotella micans F0438</name>
    <dbReference type="NCBI Taxonomy" id="883158"/>
    <lineage>
        <taxon>Bacteria</taxon>
        <taxon>Pseudomonadati</taxon>
        <taxon>Bacteroidota</taxon>
        <taxon>Bacteroidia</taxon>
        <taxon>Bacteroidales</taxon>
        <taxon>Prevotellaceae</taxon>
        <taxon>Prevotella</taxon>
    </lineage>
</organism>
<accession>H1Q1E7</accession>
<dbReference type="RefSeq" id="WP_006951822.1">
    <property type="nucleotide sequence ID" value="NZ_JH594521.1"/>
</dbReference>
<dbReference type="AlphaFoldDB" id="H1Q1E7"/>
<dbReference type="STRING" id="883158.HMPREF9140_00735"/>
<dbReference type="eggNOG" id="ENOG5031ZXB">
    <property type="taxonomic scope" value="Bacteria"/>
</dbReference>
<reference evidence="1 2" key="1">
    <citation type="submission" date="2011-12" db="EMBL/GenBank/DDBJ databases">
        <title>The Genome Sequence of Prevotella micans F0438.</title>
        <authorList>
            <consortium name="The Broad Institute Genome Sequencing Platform"/>
            <person name="Earl A."/>
            <person name="Ward D."/>
            <person name="Feldgarden M."/>
            <person name="Gevers D."/>
            <person name="Izard J."/>
            <person name="Baranova O.V."/>
            <person name="Blanton J.M."/>
            <person name="Wade W.G."/>
            <person name="Dewhirst F.E."/>
            <person name="Young S.K."/>
            <person name="Zeng Q."/>
            <person name="Gargeya S."/>
            <person name="Fitzgerald M."/>
            <person name="Haas B."/>
            <person name="Abouelleil A."/>
            <person name="Alvarado L."/>
            <person name="Arachchi H.M."/>
            <person name="Berlin A."/>
            <person name="Chapman S.B."/>
            <person name="Gearin G."/>
            <person name="Goldberg J."/>
            <person name="Griggs A."/>
            <person name="Gujja S."/>
            <person name="Hansen M."/>
            <person name="Heiman D."/>
            <person name="Howarth C."/>
            <person name="Larimer J."/>
            <person name="Lui A."/>
            <person name="MacDonald P.J.P."/>
            <person name="McCowen C."/>
            <person name="Montmayeur A."/>
            <person name="Murphy C."/>
            <person name="Neiman D."/>
            <person name="Pearson M."/>
            <person name="Priest M."/>
            <person name="Roberts A."/>
            <person name="Saif S."/>
            <person name="Shea T."/>
            <person name="Sisk P."/>
            <person name="Stolte C."/>
            <person name="Sykes S."/>
            <person name="Wortman J."/>
            <person name="Nusbaum C."/>
            <person name="Birren B."/>
        </authorList>
    </citation>
    <scope>NUCLEOTIDE SEQUENCE [LARGE SCALE GENOMIC DNA]</scope>
    <source>
        <strain evidence="1 2">F0438</strain>
    </source>
</reference>